<dbReference type="PATRIC" id="fig|1348662.3.peg.74"/>
<dbReference type="PROSITE" id="PS00903">
    <property type="entry name" value="CYT_DCMP_DEAMINASES_1"/>
    <property type="match status" value="1"/>
</dbReference>
<evidence type="ECO:0000256" key="8">
    <source>
        <dbReference type="HAMAP-Rule" id="MF_00972"/>
    </source>
</evidence>
<dbReference type="InterPro" id="IPR028883">
    <property type="entry name" value="tRNA_aden_deaminase"/>
</dbReference>
<evidence type="ECO:0000256" key="5">
    <source>
        <dbReference type="ARBA" id="ARBA00022801"/>
    </source>
</evidence>
<dbReference type="Proteomes" id="UP000016943">
    <property type="component" value="Chromosome"/>
</dbReference>
<dbReference type="GO" id="GO:0052717">
    <property type="term" value="F:tRNA-specific adenosine-34 deaminase activity"/>
    <property type="evidence" value="ECO:0007669"/>
    <property type="project" value="UniProtKB-UniRule"/>
</dbReference>
<dbReference type="InterPro" id="IPR016193">
    <property type="entry name" value="Cytidine_deaminase-like"/>
</dbReference>
<dbReference type="OrthoDB" id="9802676at2"/>
<dbReference type="PANTHER" id="PTHR11079:SF202">
    <property type="entry name" value="TRNA-SPECIFIC ADENOSINE DEAMINASE"/>
    <property type="match status" value="1"/>
</dbReference>
<name>U3GUZ3_9CORY</name>
<evidence type="ECO:0000259" key="9">
    <source>
        <dbReference type="PROSITE" id="PS51747"/>
    </source>
</evidence>
<keyword evidence="6 8" id="KW-0862">Zinc</keyword>
<keyword evidence="11" id="KW-1185">Reference proteome</keyword>
<comment type="subunit">
    <text evidence="2 8">Homodimer.</text>
</comment>
<dbReference type="KEGG" id="caz:CARG_00390"/>
<dbReference type="PANTHER" id="PTHR11079">
    <property type="entry name" value="CYTOSINE DEAMINASE FAMILY MEMBER"/>
    <property type="match status" value="1"/>
</dbReference>
<gene>
    <name evidence="8" type="primary">tadA</name>
    <name evidence="10" type="ORF">CARG_00390</name>
</gene>
<comment type="similarity">
    <text evidence="1">Belongs to the cytidine and deoxycytidylate deaminase family. ADAT2 subfamily.</text>
</comment>
<dbReference type="HAMAP" id="MF_00972">
    <property type="entry name" value="tRNA_aden_deaminase"/>
    <property type="match status" value="1"/>
</dbReference>
<dbReference type="EMBL" id="CP006365">
    <property type="protein sequence ID" value="AGU14283.1"/>
    <property type="molecule type" value="Genomic_DNA"/>
</dbReference>
<dbReference type="Pfam" id="PF00383">
    <property type="entry name" value="dCMP_cyt_deam_1"/>
    <property type="match status" value="1"/>
</dbReference>
<dbReference type="EC" id="3.5.4.33" evidence="8"/>
<evidence type="ECO:0000313" key="10">
    <source>
        <dbReference type="EMBL" id="AGU14283.1"/>
    </source>
</evidence>
<dbReference type="HOGENOM" id="CLU_025810_3_2_11"/>
<dbReference type="SUPFAM" id="SSF53927">
    <property type="entry name" value="Cytidine deaminase-like"/>
    <property type="match status" value="1"/>
</dbReference>
<dbReference type="GeneID" id="78248965"/>
<feature type="active site" description="Proton donor" evidence="8">
    <location>
        <position position="64"/>
    </location>
</feature>
<dbReference type="InterPro" id="IPR002125">
    <property type="entry name" value="CMP_dCMP_dom"/>
</dbReference>
<dbReference type="RefSeq" id="WP_020975404.1">
    <property type="nucleotide sequence ID" value="NC_022198.1"/>
</dbReference>
<dbReference type="eggNOG" id="COG0590">
    <property type="taxonomic scope" value="Bacteria"/>
</dbReference>
<protein>
    <recommendedName>
        <fullName evidence="8">tRNA-specific adenosine deaminase</fullName>
        <ecNumber evidence="8">3.5.4.33</ecNumber>
    </recommendedName>
</protein>
<dbReference type="STRING" id="1348662.CARG_00390"/>
<evidence type="ECO:0000313" key="11">
    <source>
        <dbReference type="Proteomes" id="UP000016943"/>
    </source>
</evidence>
<reference evidence="10 11" key="1">
    <citation type="journal article" date="2013" name="Genome Announc.">
        <title>Whole-Genome Sequence of the Clinical Strain Corynebacterium argentoratense DSM 44202, Isolated from a Human Throat Specimen.</title>
        <authorList>
            <person name="Bomholt C."/>
            <person name="Glaub A."/>
            <person name="Gravermann K."/>
            <person name="Albersmeier A."/>
            <person name="Brinkrolf K."/>
            <person name="Ruckert C."/>
            <person name="Tauch A."/>
        </authorList>
    </citation>
    <scope>NUCLEOTIDE SEQUENCE [LARGE SCALE GENOMIC DNA]</scope>
    <source>
        <strain evidence="10">DSM 44202</strain>
    </source>
</reference>
<evidence type="ECO:0000256" key="6">
    <source>
        <dbReference type="ARBA" id="ARBA00022833"/>
    </source>
</evidence>
<dbReference type="GO" id="GO:0002100">
    <property type="term" value="P:tRNA wobble adenosine to inosine editing"/>
    <property type="evidence" value="ECO:0007669"/>
    <property type="project" value="UniProtKB-UniRule"/>
</dbReference>
<evidence type="ECO:0000256" key="7">
    <source>
        <dbReference type="ARBA" id="ARBA00048045"/>
    </source>
</evidence>
<dbReference type="PROSITE" id="PS51747">
    <property type="entry name" value="CYT_DCMP_DEAMINASES_2"/>
    <property type="match status" value="1"/>
</dbReference>
<comment type="function">
    <text evidence="8">Catalyzes the deamination of adenosine to inosine at the wobble position 34 of tRNA(Arg2).</text>
</comment>
<dbReference type="AlphaFoldDB" id="U3GUZ3"/>
<evidence type="ECO:0000256" key="4">
    <source>
        <dbReference type="ARBA" id="ARBA00022723"/>
    </source>
</evidence>
<evidence type="ECO:0000256" key="2">
    <source>
        <dbReference type="ARBA" id="ARBA00011738"/>
    </source>
</evidence>
<dbReference type="Gene3D" id="3.40.140.10">
    <property type="entry name" value="Cytidine Deaminase, domain 2"/>
    <property type="match status" value="1"/>
</dbReference>
<feature type="domain" description="CMP/dCMP-type deaminase" evidence="9">
    <location>
        <begin position="11"/>
        <end position="123"/>
    </location>
</feature>
<accession>U3GUZ3</accession>
<comment type="cofactor">
    <cofactor evidence="8">
        <name>Zn(2+)</name>
        <dbReference type="ChEBI" id="CHEBI:29105"/>
    </cofactor>
    <text evidence="8">Binds 1 zinc ion per subunit.</text>
</comment>
<proteinExistence type="inferred from homology"/>
<feature type="binding site" evidence="8">
    <location>
        <position position="96"/>
    </location>
    <ligand>
        <name>Zn(2+)</name>
        <dbReference type="ChEBI" id="CHEBI:29105"/>
        <note>catalytic</note>
    </ligand>
</feature>
<keyword evidence="3 8" id="KW-0819">tRNA processing</keyword>
<comment type="catalytic activity">
    <reaction evidence="7 8">
        <text>adenosine(34) in tRNA + H2O + H(+) = inosine(34) in tRNA + NH4(+)</text>
        <dbReference type="Rhea" id="RHEA:43168"/>
        <dbReference type="Rhea" id="RHEA-COMP:10373"/>
        <dbReference type="Rhea" id="RHEA-COMP:10374"/>
        <dbReference type="ChEBI" id="CHEBI:15377"/>
        <dbReference type="ChEBI" id="CHEBI:15378"/>
        <dbReference type="ChEBI" id="CHEBI:28938"/>
        <dbReference type="ChEBI" id="CHEBI:74411"/>
        <dbReference type="ChEBI" id="CHEBI:82852"/>
        <dbReference type="EC" id="3.5.4.33"/>
    </reaction>
</comment>
<evidence type="ECO:0000256" key="1">
    <source>
        <dbReference type="ARBA" id="ARBA00010669"/>
    </source>
</evidence>
<feature type="binding site" evidence="8">
    <location>
        <position position="62"/>
    </location>
    <ligand>
        <name>Zn(2+)</name>
        <dbReference type="ChEBI" id="CHEBI:29105"/>
        <note>catalytic</note>
    </ligand>
</feature>
<dbReference type="CDD" id="cd01285">
    <property type="entry name" value="nucleoside_deaminase"/>
    <property type="match status" value="1"/>
</dbReference>
<feature type="binding site" evidence="8">
    <location>
        <position position="93"/>
    </location>
    <ligand>
        <name>Zn(2+)</name>
        <dbReference type="ChEBI" id="CHEBI:29105"/>
        <note>catalytic</note>
    </ligand>
</feature>
<keyword evidence="5 8" id="KW-0378">Hydrolase</keyword>
<evidence type="ECO:0000256" key="3">
    <source>
        <dbReference type="ARBA" id="ARBA00022694"/>
    </source>
</evidence>
<organism evidence="10 11">
    <name type="scientific">Corynebacterium argentoratense DSM 44202</name>
    <dbReference type="NCBI Taxonomy" id="1348662"/>
    <lineage>
        <taxon>Bacteria</taxon>
        <taxon>Bacillati</taxon>
        <taxon>Actinomycetota</taxon>
        <taxon>Actinomycetes</taxon>
        <taxon>Mycobacteriales</taxon>
        <taxon>Corynebacteriaceae</taxon>
        <taxon>Corynebacterium</taxon>
    </lineage>
</organism>
<dbReference type="InterPro" id="IPR016192">
    <property type="entry name" value="APOBEC/CMP_deaminase_Zn-bd"/>
</dbReference>
<dbReference type="GO" id="GO:0008270">
    <property type="term" value="F:zinc ion binding"/>
    <property type="evidence" value="ECO:0007669"/>
    <property type="project" value="UniProtKB-UniRule"/>
</dbReference>
<keyword evidence="4 8" id="KW-0479">Metal-binding</keyword>
<sequence length="159" mass="16845">MSPLPPPSWVERDETMLRRAIDVARDTPPADVPVGAIIYDAAGVEIAHAHNRKETDGDPTAHAEILAIRDAVGVVGDGWRLEGCTLAVTLEPCAMCAGAIAASRINTVVFGAYEPKTGACGSVIDVLRDPVLPGFTAVRGGVLEQPCAHLMEEFFSNLR</sequence>